<feature type="domain" description="Glycosyl transferase family 1" evidence="1">
    <location>
        <begin position="181"/>
        <end position="343"/>
    </location>
</feature>
<dbReference type="Pfam" id="PF00534">
    <property type="entry name" value="Glycos_transf_1"/>
    <property type="match status" value="1"/>
</dbReference>
<evidence type="ECO:0000259" key="1">
    <source>
        <dbReference type="Pfam" id="PF00534"/>
    </source>
</evidence>
<dbReference type="Proteomes" id="UP000323136">
    <property type="component" value="Unassembled WGS sequence"/>
</dbReference>
<gene>
    <name evidence="2" type="ORF">C7447_10388</name>
</gene>
<dbReference type="GO" id="GO:0016757">
    <property type="term" value="F:glycosyltransferase activity"/>
    <property type="evidence" value="ECO:0007669"/>
    <property type="project" value="InterPro"/>
</dbReference>
<accession>A0A5S5DST6</accession>
<proteinExistence type="predicted"/>
<keyword evidence="2" id="KW-0808">Transferase</keyword>
<protein>
    <submittedName>
        <fullName evidence="2">Glycosyltransferase involved in cell wall biosynthesis</fullName>
    </submittedName>
</protein>
<dbReference type="EMBL" id="VNIA01000003">
    <property type="protein sequence ID" value="TYP97922.1"/>
    <property type="molecule type" value="Genomic_DNA"/>
</dbReference>
<dbReference type="RefSeq" id="WP_148870267.1">
    <property type="nucleotide sequence ID" value="NZ_VNIA01000003.1"/>
</dbReference>
<comment type="caution">
    <text evidence="2">The sequence shown here is derived from an EMBL/GenBank/DDBJ whole genome shotgun (WGS) entry which is preliminary data.</text>
</comment>
<evidence type="ECO:0000313" key="2">
    <source>
        <dbReference type="EMBL" id="TYP97922.1"/>
    </source>
</evidence>
<name>A0A5S5DST6_9FLAO</name>
<reference evidence="2 3" key="1">
    <citation type="submission" date="2019-07" db="EMBL/GenBank/DDBJ databases">
        <title>Genomic Encyclopedia of Type Strains, Phase IV (KMG-IV): sequencing the most valuable type-strain genomes for metagenomic binning, comparative biology and taxonomic classification.</title>
        <authorList>
            <person name="Goeker M."/>
        </authorList>
    </citation>
    <scope>NUCLEOTIDE SEQUENCE [LARGE SCALE GENOMIC DNA]</scope>
    <source>
        <strain evidence="2 3">DSM 18961</strain>
    </source>
</reference>
<dbReference type="SUPFAM" id="SSF53756">
    <property type="entry name" value="UDP-Glycosyltransferase/glycogen phosphorylase"/>
    <property type="match status" value="1"/>
</dbReference>
<organism evidence="2 3">
    <name type="scientific">Tenacibaculum adriaticum</name>
    <dbReference type="NCBI Taxonomy" id="413713"/>
    <lineage>
        <taxon>Bacteria</taxon>
        <taxon>Pseudomonadati</taxon>
        <taxon>Bacteroidota</taxon>
        <taxon>Flavobacteriia</taxon>
        <taxon>Flavobacteriales</taxon>
        <taxon>Flavobacteriaceae</taxon>
        <taxon>Tenacibaculum</taxon>
    </lineage>
</organism>
<sequence length="362" mass="42149">MKKVVISVSNNLVTDQRVDKVCNTLFLNGFDVLLIGRNYPRKLSEMLNRTYKTKRIRLLFNKGFLFYAEYNIRLFFILLFTKKDILLANDLDTLLPNFLASRIQRKKLVFDSHELFSEVPELVNKKFIKSVWVQLEKSLIPKLQNNYTVCLSIANYYKEKYNTNFEVIRNLPVKNDVIILKLPFKTNKKIIIYQGAINLGRGLELMINTMKYLDNHLFLIVGSGDIIDDLQKKVERDKLEGKVYFYGKVTPDELQKITPNAILGISLEEDLGLNYRYALPNKIFDYIQANVPVLVSNLPEMRKVVTNYSVGEIVLDRNPEMLANQIENLLEKDFSKALQLAKNELIWKTDEEKLISIFKNFG</sequence>
<dbReference type="InterPro" id="IPR001296">
    <property type="entry name" value="Glyco_trans_1"/>
</dbReference>
<dbReference type="OrthoDB" id="9813214at2"/>
<dbReference type="AlphaFoldDB" id="A0A5S5DST6"/>
<dbReference type="Gene3D" id="3.40.50.2000">
    <property type="entry name" value="Glycogen Phosphorylase B"/>
    <property type="match status" value="1"/>
</dbReference>
<keyword evidence="3" id="KW-1185">Reference proteome</keyword>
<evidence type="ECO:0000313" key="3">
    <source>
        <dbReference type="Proteomes" id="UP000323136"/>
    </source>
</evidence>